<keyword evidence="1" id="KW-0812">Transmembrane</keyword>
<accession>A0A1H2LPU5</accession>
<dbReference type="STRING" id="419479.SAMN04488563_6486"/>
<protein>
    <submittedName>
        <fullName evidence="2">Uncharacterized protein</fullName>
    </submittedName>
</protein>
<keyword evidence="1" id="KW-1133">Transmembrane helix</keyword>
<feature type="transmembrane region" description="Helical" evidence="1">
    <location>
        <begin position="12"/>
        <end position="32"/>
    </location>
</feature>
<name>A0A1H2LPU5_9ACTN</name>
<evidence type="ECO:0000313" key="2">
    <source>
        <dbReference type="EMBL" id="SDU83007.1"/>
    </source>
</evidence>
<keyword evidence="3" id="KW-1185">Reference proteome</keyword>
<keyword evidence="1" id="KW-0472">Membrane</keyword>
<reference evidence="3" key="1">
    <citation type="submission" date="2016-10" db="EMBL/GenBank/DDBJ databases">
        <authorList>
            <person name="Varghese N."/>
            <person name="Submissions S."/>
        </authorList>
    </citation>
    <scope>NUCLEOTIDE SEQUENCE [LARGE SCALE GENOMIC DNA]</scope>
    <source>
        <strain evidence="3">DSM 45079</strain>
    </source>
</reference>
<evidence type="ECO:0000256" key="1">
    <source>
        <dbReference type="SAM" id="Phobius"/>
    </source>
</evidence>
<organism evidence="2 3">
    <name type="scientific">Jiangella alkaliphila</name>
    <dbReference type="NCBI Taxonomy" id="419479"/>
    <lineage>
        <taxon>Bacteria</taxon>
        <taxon>Bacillati</taxon>
        <taxon>Actinomycetota</taxon>
        <taxon>Actinomycetes</taxon>
        <taxon>Jiangellales</taxon>
        <taxon>Jiangellaceae</taxon>
        <taxon>Jiangella</taxon>
    </lineage>
</organism>
<gene>
    <name evidence="2" type="ORF">SAMN04488563_6486</name>
</gene>
<evidence type="ECO:0000313" key="3">
    <source>
        <dbReference type="Proteomes" id="UP000182977"/>
    </source>
</evidence>
<sequence length="45" mass="4668">MEKVGPGGARKPTFSMINSGLAGVLVSGHVLVHRYAGKRLPGIHA</sequence>
<dbReference type="Proteomes" id="UP000182977">
    <property type="component" value="Chromosome I"/>
</dbReference>
<dbReference type="EMBL" id="LT629791">
    <property type="protein sequence ID" value="SDU83007.1"/>
    <property type="molecule type" value="Genomic_DNA"/>
</dbReference>
<proteinExistence type="predicted"/>
<dbReference type="AlphaFoldDB" id="A0A1H2LPU5"/>